<dbReference type="EMBL" id="LR784818">
    <property type="protein sequence ID" value="CAB3242023.1"/>
    <property type="molecule type" value="mRNA"/>
</dbReference>
<comment type="similarity">
    <text evidence="3">Belongs to the RNase Z family.</text>
</comment>
<evidence type="ECO:0000256" key="7">
    <source>
        <dbReference type="ARBA" id="ARBA00022723"/>
    </source>
</evidence>
<evidence type="ECO:0000256" key="9">
    <source>
        <dbReference type="ARBA" id="ARBA00022801"/>
    </source>
</evidence>
<evidence type="ECO:0000256" key="2">
    <source>
        <dbReference type="ARBA" id="ARBA00001947"/>
    </source>
</evidence>
<accession>A0A6F9DCE6</accession>
<dbReference type="AlphaFoldDB" id="A0A6F9DCE6"/>
<evidence type="ECO:0000256" key="1">
    <source>
        <dbReference type="ARBA" id="ARBA00000402"/>
    </source>
</evidence>
<evidence type="ECO:0000256" key="4">
    <source>
        <dbReference type="ARBA" id="ARBA00012477"/>
    </source>
</evidence>
<keyword evidence="8" id="KW-0255">Endonuclease</keyword>
<dbReference type="PANTHER" id="PTHR12553">
    <property type="entry name" value="ZINC PHOSPHODIESTERASE ELAC PROTEIN 2"/>
    <property type="match status" value="1"/>
</dbReference>
<keyword evidence="6" id="KW-0540">Nuclease</keyword>
<dbReference type="InterPro" id="IPR036866">
    <property type="entry name" value="RibonucZ/Hydroxyglut_hydro"/>
</dbReference>
<evidence type="ECO:0000256" key="10">
    <source>
        <dbReference type="ARBA" id="ARBA00022833"/>
    </source>
</evidence>
<dbReference type="GO" id="GO:0042781">
    <property type="term" value="F:3'-tRNA processing endoribonuclease activity"/>
    <property type="evidence" value="ECO:0007669"/>
    <property type="project" value="UniProtKB-EC"/>
</dbReference>
<dbReference type="GO" id="GO:0046872">
    <property type="term" value="F:metal ion binding"/>
    <property type="evidence" value="ECO:0007669"/>
    <property type="project" value="UniProtKB-KW"/>
</dbReference>
<protein>
    <recommendedName>
        <fullName evidence="4">ribonuclease Z</fullName>
        <ecNumber evidence="4">3.1.26.11</ecNumber>
    </recommendedName>
</protein>
<name>A0A6F9DCE6_9ASCI</name>
<reference evidence="11" key="1">
    <citation type="submission" date="2020-04" db="EMBL/GenBank/DDBJ databases">
        <authorList>
            <person name="Neveu A P."/>
        </authorList>
    </citation>
    <scope>NUCLEOTIDE SEQUENCE</scope>
    <source>
        <tissue evidence="11">Whole embryo</tissue>
    </source>
</reference>
<gene>
    <name evidence="11" type="primary">Elac2</name>
</gene>
<evidence type="ECO:0000256" key="8">
    <source>
        <dbReference type="ARBA" id="ARBA00022759"/>
    </source>
</evidence>
<organism evidence="11">
    <name type="scientific">Phallusia mammillata</name>
    <dbReference type="NCBI Taxonomy" id="59560"/>
    <lineage>
        <taxon>Eukaryota</taxon>
        <taxon>Metazoa</taxon>
        <taxon>Chordata</taxon>
        <taxon>Tunicata</taxon>
        <taxon>Ascidiacea</taxon>
        <taxon>Phlebobranchia</taxon>
        <taxon>Ascidiidae</taxon>
        <taxon>Phallusia</taxon>
    </lineage>
</organism>
<dbReference type="Gene3D" id="3.60.15.10">
    <property type="entry name" value="Ribonuclease Z/Hydroxyacylglutathione hydrolase-like"/>
    <property type="match status" value="2"/>
</dbReference>
<comment type="cofactor">
    <cofactor evidence="2">
        <name>Zn(2+)</name>
        <dbReference type="ChEBI" id="CHEBI:29105"/>
    </cofactor>
</comment>
<keyword evidence="10" id="KW-0862">Zinc</keyword>
<evidence type="ECO:0000256" key="3">
    <source>
        <dbReference type="ARBA" id="ARBA00007823"/>
    </source>
</evidence>
<evidence type="ECO:0000313" key="11">
    <source>
        <dbReference type="EMBL" id="CAB3242023.1"/>
    </source>
</evidence>
<dbReference type="GO" id="GO:1990180">
    <property type="term" value="P:mitochondrial tRNA 3'-end processing"/>
    <property type="evidence" value="ECO:0007669"/>
    <property type="project" value="TreeGrafter"/>
</dbReference>
<dbReference type="PANTHER" id="PTHR12553:SF49">
    <property type="entry name" value="ZINC PHOSPHODIESTERASE ELAC PROTEIN 2"/>
    <property type="match status" value="1"/>
</dbReference>
<sequence length="772" mass="88243">MLLIVRQLVLTKCNILFSPIKARQISMSIFSYQRKDDADFEFRLKWSAMYKEALIPKGSKKRTTTTSENTFRRTKVCVLKCGPERMPSLSVQVAYNGQINTYYFNYKSAVQYNQSCNLTARLKPPEKLLFTAVNTSEILSCFDTPIVRDKIVTLYGPKGLHDTTQSVLRHLTSALFCEKAMGKLVFNELHSNEMEIKDNNLNIKMIKIEANKIPRVCYILTLPNHYSEVDKEKCKSLGIDLEKVRTDFSSLEDFKAYKEFVSRLSKQLPAIDPDSETTIYPEDVCNKSSESKLLIIDCPTPGHLGAMLNNPHLSETNFKDIKLVAHMVPKHISSSYHYQKWLKLFDKDCVHLWLGTTFSDSQLLVPDRNRMILHQVDPVLFPFHEKQESLKSFHDKISSVSSLHDSYEYHITDVVAKIDPLERFEKLQRETSKYIELLDDIQTSNADVPARNNRSYPRLVVLGCGGTTSTTERSGPCFLIQTSADTSILMDCTGLAYTQLYRHFGAKKIASVLSSIKVIFISHRHLDHCSGLPQMLYMMKKHCPQNHVNVILPAFIKKMVWTLTNEVDFTQQCTFLPTENLKYFWHEITACEQLLHLKNLLPVKVDHGVSTHGLVLSGANWKIVYSSDTLPMNKNLTKEGCSADLLIHDSLYLEDRHRLETQMKRHSVRSDAIRTAHAMKAKNVLLTHFSASYPVALPIDLNDKGDYKGSVMYAMDNMELTLDTVSRFPQTHETLQKVFADKLKLHQENLSKSSIKTNNILESFKLVDGLMS</sequence>
<evidence type="ECO:0000256" key="6">
    <source>
        <dbReference type="ARBA" id="ARBA00022722"/>
    </source>
</evidence>
<keyword evidence="5" id="KW-0819">tRNA processing</keyword>
<evidence type="ECO:0000256" key="5">
    <source>
        <dbReference type="ARBA" id="ARBA00022694"/>
    </source>
</evidence>
<dbReference type="InterPro" id="IPR047151">
    <property type="entry name" value="RNZ2-like"/>
</dbReference>
<keyword evidence="9" id="KW-0378">Hydrolase</keyword>
<proteinExistence type="evidence at transcript level"/>
<dbReference type="SUPFAM" id="SSF56281">
    <property type="entry name" value="Metallo-hydrolase/oxidoreductase"/>
    <property type="match status" value="1"/>
</dbReference>
<dbReference type="EC" id="3.1.26.11" evidence="4"/>
<dbReference type="GO" id="GO:0005739">
    <property type="term" value="C:mitochondrion"/>
    <property type="evidence" value="ECO:0007669"/>
    <property type="project" value="TreeGrafter"/>
</dbReference>
<keyword evidence="7" id="KW-0479">Metal-binding</keyword>
<comment type="catalytic activity">
    <reaction evidence="1">
        <text>Endonucleolytic cleavage of RNA, removing extra 3' nucleotides from tRNA precursor, generating 3' termini of tRNAs. A 3'-hydroxy group is left at the tRNA terminus and a 5'-phosphoryl group is left at the trailer molecule.</text>
        <dbReference type="EC" id="3.1.26.11"/>
    </reaction>
</comment>
<dbReference type="Pfam" id="PF23023">
    <property type="entry name" value="Anti-Pycsar_Apyc1"/>
    <property type="match status" value="1"/>
</dbReference>